<feature type="signal peptide" evidence="1">
    <location>
        <begin position="1"/>
        <end position="22"/>
    </location>
</feature>
<name>A0A6M4GQT8_9PROT</name>
<dbReference type="KEGG" id="uru:DSM104443_00459"/>
<evidence type="ECO:0008006" key="4">
    <source>
        <dbReference type="Google" id="ProtNLM"/>
    </source>
</evidence>
<reference evidence="2 3" key="1">
    <citation type="submission" date="2020-04" db="EMBL/GenBank/DDBJ databases">
        <title>Usitatibacter rugosus gen. nov., sp. nov. and Usitatibacter palustris sp. nov., novel members of Usitatibacteraceae fam. nov. within the order Nitrosomonadales isolated from soil.</title>
        <authorList>
            <person name="Huber K.J."/>
            <person name="Neumann-Schaal M."/>
            <person name="Geppert A."/>
            <person name="Luckner M."/>
            <person name="Wanner G."/>
            <person name="Overmann J."/>
        </authorList>
    </citation>
    <scope>NUCLEOTIDE SEQUENCE [LARGE SCALE GENOMIC DNA]</scope>
    <source>
        <strain evidence="2 3">0125_3</strain>
    </source>
</reference>
<sequence length="399" mass="42852">MNLPVAFLLFFAALLAPLPARAQADTAFAREVQGSVEKQLGDMASVTFTTRLPKVEYRSEVRAWSDGQGVRKIATVDRDDSGDVVTEYYFAKGALVFAYQAIKGFNAAGKSVTRIEQRQYFQGGRMVRWLGGLEKADLAKDPGFAREGKARLAAAAFLQDGAKLLEGKRGSGTLLKTENGDVACYLHLRDAGGTEFMELGDFDLCFQKPSPIGRLVRLEYGVDNVLADECQGNPDCGKSERVALVTRVQPAALCTSAEAVVFACRAGAKLVSVCASKNASATSGYLEYRFGKAEVPPELVLPSVRTVPSRAATGESVAFSGGGGSWLRFRKGEHAYVAYGGIGKWGPQGETREKQGVVVERGGKAISHVKCGELIQTLGPDDYARLGITAKGEDFHFPD</sequence>
<feature type="chain" id="PRO_5027023432" description="MORN repeat protein" evidence="1">
    <location>
        <begin position="23"/>
        <end position="399"/>
    </location>
</feature>
<dbReference type="RefSeq" id="WP_171089103.1">
    <property type="nucleotide sequence ID" value="NZ_CP053069.1"/>
</dbReference>
<organism evidence="2 3">
    <name type="scientific">Usitatibacter rugosus</name>
    <dbReference type="NCBI Taxonomy" id="2732067"/>
    <lineage>
        <taxon>Bacteria</taxon>
        <taxon>Pseudomonadati</taxon>
        <taxon>Pseudomonadota</taxon>
        <taxon>Betaproteobacteria</taxon>
        <taxon>Nitrosomonadales</taxon>
        <taxon>Usitatibacteraceae</taxon>
        <taxon>Usitatibacter</taxon>
    </lineage>
</organism>
<proteinExistence type="predicted"/>
<evidence type="ECO:0000256" key="1">
    <source>
        <dbReference type="SAM" id="SignalP"/>
    </source>
</evidence>
<dbReference type="Proteomes" id="UP000501534">
    <property type="component" value="Chromosome"/>
</dbReference>
<gene>
    <name evidence="2" type="ORF">DSM104443_00459</name>
</gene>
<keyword evidence="3" id="KW-1185">Reference proteome</keyword>
<protein>
    <recommendedName>
        <fullName evidence="4">MORN repeat protein</fullName>
    </recommendedName>
</protein>
<dbReference type="EMBL" id="CP053069">
    <property type="protein sequence ID" value="QJR09415.1"/>
    <property type="molecule type" value="Genomic_DNA"/>
</dbReference>
<accession>A0A6M4GQT8</accession>
<dbReference type="AlphaFoldDB" id="A0A6M4GQT8"/>
<evidence type="ECO:0000313" key="2">
    <source>
        <dbReference type="EMBL" id="QJR09415.1"/>
    </source>
</evidence>
<evidence type="ECO:0000313" key="3">
    <source>
        <dbReference type="Proteomes" id="UP000501534"/>
    </source>
</evidence>
<keyword evidence="1" id="KW-0732">Signal</keyword>